<protein>
    <submittedName>
        <fullName evidence="1">Uncharacterized protein</fullName>
    </submittedName>
</protein>
<evidence type="ECO:0000313" key="2">
    <source>
        <dbReference type="Proteomes" id="UP001161580"/>
    </source>
</evidence>
<sequence length="213" mass="22973">MAITFPFDLLDGFPGWSTEFDQLRREEQSRTAGGVTYVKDMGSPLWQAAYTTRSLRINELDNWRARLAILDGGQNTFKAYPLSRCYPVRYPNGSWPTGEDFDGHTATVGSLGSSGKELTIEGLPAGFVVSPGDMIRIGTRNLHQVVAGATADGSGTAALVEVRPHFWPGTSVADLVSVKKPYCLMTIVPGSISSGADLQTGRGTISFRAIEAR</sequence>
<reference evidence="1" key="1">
    <citation type="submission" date="2022-03" db="EMBL/GenBank/DDBJ databases">
        <title>Fererhizobium litorale gen. nov., sp. nov., isolated from sandy sediments of the Sea of Japan seashore.</title>
        <authorList>
            <person name="Romanenko L."/>
            <person name="Kurilenko V."/>
            <person name="Otstavnykh N."/>
            <person name="Svetashev V."/>
            <person name="Tekutyeva L."/>
            <person name="Isaeva M."/>
            <person name="Mikhailov V."/>
        </authorList>
    </citation>
    <scope>NUCLEOTIDE SEQUENCE</scope>
    <source>
        <strain evidence="1">KMM 9576</strain>
    </source>
</reference>
<dbReference type="AlphaFoldDB" id="A0AAE3U1U4"/>
<name>A0AAE3U1U4_9HYPH</name>
<organism evidence="1 2">
    <name type="scientific">Ferirhizobium litorale</name>
    <dbReference type="NCBI Taxonomy" id="2927786"/>
    <lineage>
        <taxon>Bacteria</taxon>
        <taxon>Pseudomonadati</taxon>
        <taxon>Pseudomonadota</taxon>
        <taxon>Alphaproteobacteria</taxon>
        <taxon>Hyphomicrobiales</taxon>
        <taxon>Rhizobiaceae</taxon>
        <taxon>Ferirhizobium</taxon>
    </lineage>
</organism>
<dbReference type="EMBL" id="JALDYZ010000008">
    <property type="protein sequence ID" value="MDI7923409.1"/>
    <property type="molecule type" value="Genomic_DNA"/>
</dbReference>
<dbReference type="RefSeq" id="WP_311794473.1">
    <property type="nucleotide sequence ID" value="NZ_JALDYZ010000008.1"/>
</dbReference>
<comment type="caution">
    <text evidence="1">The sequence shown here is derived from an EMBL/GenBank/DDBJ whole genome shotgun (WGS) entry which is preliminary data.</text>
</comment>
<proteinExistence type="predicted"/>
<keyword evidence="2" id="KW-1185">Reference proteome</keyword>
<dbReference type="Proteomes" id="UP001161580">
    <property type="component" value="Unassembled WGS sequence"/>
</dbReference>
<gene>
    <name evidence="1" type="ORF">MRS75_15100</name>
</gene>
<evidence type="ECO:0000313" key="1">
    <source>
        <dbReference type="EMBL" id="MDI7923409.1"/>
    </source>
</evidence>
<accession>A0AAE3U1U4</accession>